<dbReference type="Proteomes" id="UP000179642">
    <property type="component" value="Unassembled WGS sequence"/>
</dbReference>
<evidence type="ECO:0008006" key="12">
    <source>
        <dbReference type="Google" id="ProtNLM"/>
    </source>
</evidence>
<evidence type="ECO:0000313" key="10">
    <source>
        <dbReference type="EMBL" id="OIJ94071.1"/>
    </source>
</evidence>
<feature type="compositionally biased region" description="Polar residues" evidence="8">
    <location>
        <begin position="434"/>
        <end position="444"/>
    </location>
</feature>
<feature type="transmembrane region" description="Helical" evidence="9">
    <location>
        <begin position="92"/>
        <end position="113"/>
    </location>
</feature>
<comment type="caution">
    <text evidence="10">The sequence shown here is derived from an EMBL/GenBank/DDBJ whole genome shotgun (WGS) entry which is preliminary data.</text>
</comment>
<feature type="transmembrane region" description="Helical" evidence="9">
    <location>
        <begin position="17"/>
        <end position="37"/>
    </location>
</feature>
<dbReference type="EMBL" id="MLYO01000072">
    <property type="protein sequence ID" value="OIJ94071.1"/>
    <property type="molecule type" value="Genomic_DNA"/>
</dbReference>
<protein>
    <recommendedName>
        <fullName evidence="12">DUF2029 domain-containing protein</fullName>
    </recommendedName>
</protein>
<feature type="compositionally biased region" description="Low complexity" evidence="8">
    <location>
        <begin position="445"/>
        <end position="460"/>
    </location>
</feature>
<evidence type="ECO:0000256" key="5">
    <source>
        <dbReference type="ARBA" id="ARBA00022989"/>
    </source>
</evidence>
<keyword evidence="4 9" id="KW-0812">Transmembrane</keyword>
<evidence type="ECO:0000256" key="2">
    <source>
        <dbReference type="ARBA" id="ARBA00022475"/>
    </source>
</evidence>
<evidence type="ECO:0000313" key="11">
    <source>
        <dbReference type="Proteomes" id="UP000179642"/>
    </source>
</evidence>
<dbReference type="InterPro" id="IPR018584">
    <property type="entry name" value="GT87"/>
</dbReference>
<proteinExistence type="inferred from homology"/>
<keyword evidence="6 9" id="KW-0472">Membrane</keyword>
<feature type="transmembrane region" description="Helical" evidence="9">
    <location>
        <begin position="122"/>
        <end position="138"/>
    </location>
</feature>
<feature type="transmembrane region" description="Helical" evidence="9">
    <location>
        <begin position="260"/>
        <end position="276"/>
    </location>
</feature>
<feature type="transmembrane region" description="Helical" evidence="9">
    <location>
        <begin position="288"/>
        <end position="313"/>
    </location>
</feature>
<evidence type="ECO:0000256" key="4">
    <source>
        <dbReference type="ARBA" id="ARBA00022692"/>
    </source>
</evidence>
<reference evidence="10 11" key="1">
    <citation type="submission" date="2016-10" db="EMBL/GenBank/DDBJ databases">
        <title>Genome sequence of Streptomyces sp. MUSC 1.</title>
        <authorList>
            <person name="Lee L.-H."/>
            <person name="Ser H.-L."/>
            <person name="Law J.W.-F."/>
        </authorList>
    </citation>
    <scope>NUCLEOTIDE SEQUENCE [LARGE SCALE GENOMIC DNA]</scope>
    <source>
        <strain evidence="10 11">MUSC 1</strain>
    </source>
</reference>
<accession>A0A1S2PJX8</accession>
<keyword evidence="11" id="KW-1185">Reference proteome</keyword>
<feature type="transmembrane region" description="Helical" evidence="9">
    <location>
        <begin position="350"/>
        <end position="370"/>
    </location>
</feature>
<evidence type="ECO:0000256" key="7">
    <source>
        <dbReference type="ARBA" id="ARBA00024033"/>
    </source>
</evidence>
<feature type="compositionally biased region" description="Low complexity" evidence="8">
    <location>
        <begin position="413"/>
        <end position="422"/>
    </location>
</feature>
<gene>
    <name evidence="10" type="ORF">BIV23_37015</name>
</gene>
<sequence length="467" mass="49435">MSALTGPIGPRTRRGRLLLVLVLVASVTVFTATVPLLRDFFDLRVYYGTVHTWVRHGGRIYDYHVPGTAYGFTYPPFAALTMLPLAPLGRTAAITLSLVINLAALAVVLRILAGAGWRRHGWYRWALLLCLLALFEPLRDTFSFGQVNLVLLALVLADSRLLATGRGRWAGAGIGLAAAVKLTPALFIGLLLIAGRRRAAGVATAVAVAATALAAWADPRASRYYWTEALWDTSRVGRLDYVSNQSLQGVLARLGDTGRPLWATLVLLTLCVWAWRTRRAVTAGDWTAAFALTGAAACLVSPITWVHHLVWLLPSFAVLVRAGRPRIAGALYAVLCTSVVWLWYDGASGVGGFLGSNAYTWITLGLLLGLPTGQSRASLRLARRCSATVKAPAPSPESPATTAVRGQSTPSPGACDAAAATGAAGGLAGRDFTRSPSSEPTGSTRPAASKPQSSSSRASSYTVKPPP</sequence>
<dbReference type="GO" id="GO:0016758">
    <property type="term" value="F:hexosyltransferase activity"/>
    <property type="evidence" value="ECO:0007669"/>
    <property type="project" value="InterPro"/>
</dbReference>
<keyword evidence="5 9" id="KW-1133">Transmembrane helix</keyword>
<dbReference type="GO" id="GO:0005886">
    <property type="term" value="C:plasma membrane"/>
    <property type="evidence" value="ECO:0007669"/>
    <property type="project" value="UniProtKB-SubCell"/>
</dbReference>
<feature type="transmembrane region" description="Helical" evidence="9">
    <location>
        <begin position="325"/>
        <end position="344"/>
    </location>
</feature>
<comment type="subcellular location">
    <subcellularLocation>
        <location evidence="1">Cell membrane</location>
        <topology evidence="1">Multi-pass membrane protein</topology>
    </subcellularLocation>
</comment>
<evidence type="ECO:0000256" key="1">
    <source>
        <dbReference type="ARBA" id="ARBA00004651"/>
    </source>
</evidence>
<evidence type="ECO:0000256" key="9">
    <source>
        <dbReference type="SAM" id="Phobius"/>
    </source>
</evidence>
<dbReference type="Pfam" id="PF09594">
    <property type="entry name" value="GT87"/>
    <property type="match status" value="1"/>
</dbReference>
<dbReference type="RefSeq" id="WP_071385348.1">
    <property type="nucleotide sequence ID" value="NZ_MLYO01000072.1"/>
</dbReference>
<evidence type="ECO:0000256" key="6">
    <source>
        <dbReference type="ARBA" id="ARBA00023136"/>
    </source>
</evidence>
<keyword evidence="2" id="KW-1003">Cell membrane</keyword>
<evidence type="ECO:0000256" key="3">
    <source>
        <dbReference type="ARBA" id="ARBA00022679"/>
    </source>
</evidence>
<name>A0A1S2PJX8_9ACTN</name>
<comment type="similarity">
    <text evidence="7">Belongs to the glycosyltransferase 87 family.</text>
</comment>
<feature type="transmembrane region" description="Helical" evidence="9">
    <location>
        <begin position="199"/>
        <end position="217"/>
    </location>
</feature>
<evidence type="ECO:0000256" key="8">
    <source>
        <dbReference type="SAM" id="MobiDB-lite"/>
    </source>
</evidence>
<feature type="transmembrane region" description="Helical" evidence="9">
    <location>
        <begin position="170"/>
        <end position="193"/>
    </location>
</feature>
<keyword evidence="3" id="KW-0808">Transferase</keyword>
<organism evidence="10 11">
    <name type="scientific">Streptomyces monashensis</name>
    <dbReference type="NCBI Taxonomy" id="1678012"/>
    <lineage>
        <taxon>Bacteria</taxon>
        <taxon>Bacillati</taxon>
        <taxon>Actinomycetota</taxon>
        <taxon>Actinomycetes</taxon>
        <taxon>Kitasatosporales</taxon>
        <taxon>Streptomycetaceae</taxon>
        <taxon>Streptomyces</taxon>
    </lineage>
</organism>
<feature type="region of interest" description="Disordered" evidence="8">
    <location>
        <begin position="390"/>
        <end position="467"/>
    </location>
</feature>
<dbReference type="OrthoDB" id="9774600at2"/>
<dbReference type="AlphaFoldDB" id="A0A1S2PJX8"/>